<dbReference type="EMBL" id="OW152836">
    <property type="protein sequence ID" value="CAH2057422.1"/>
    <property type="molecule type" value="Genomic_DNA"/>
</dbReference>
<name>A0ABN8ILX9_9NEOP</name>
<gene>
    <name evidence="2" type="ORF">IPOD504_LOCUS10224</name>
</gene>
<reference evidence="2" key="1">
    <citation type="submission" date="2022-03" db="EMBL/GenBank/DDBJ databases">
        <authorList>
            <person name="Martin H S."/>
        </authorList>
    </citation>
    <scope>NUCLEOTIDE SEQUENCE</scope>
</reference>
<evidence type="ECO:0000313" key="3">
    <source>
        <dbReference type="Proteomes" id="UP000837857"/>
    </source>
</evidence>
<keyword evidence="1" id="KW-0472">Membrane</keyword>
<feature type="non-terminal residue" evidence="2">
    <location>
        <position position="1"/>
    </location>
</feature>
<keyword evidence="1" id="KW-1133">Transmembrane helix</keyword>
<protein>
    <submittedName>
        <fullName evidence="2">Uncharacterized protein</fullName>
    </submittedName>
</protein>
<dbReference type="Proteomes" id="UP000837857">
    <property type="component" value="Chromosome 24"/>
</dbReference>
<evidence type="ECO:0000256" key="1">
    <source>
        <dbReference type="SAM" id="Phobius"/>
    </source>
</evidence>
<proteinExistence type="predicted"/>
<sequence length="109" mass="12602">MKVFTDPLWTWERAALNFLTMTFDVELTYVTIILFYLRCKFDKWIGALGSTRSMIAKVRRFAKNIICLNRMHSEKLSACGVFTVDGELPLRLVALIADYTVVLLQFAFL</sequence>
<keyword evidence="1" id="KW-0812">Transmembrane</keyword>
<evidence type="ECO:0000313" key="2">
    <source>
        <dbReference type="EMBL" id="CAH2057422.1"/>
    </source>
</evidence>
<feature type="transmembrane region" description="Helical" evidence="1">
    <location>
        <begin position="15"/>
        <end position="37"/>
    </location>
</feature>
<accession>A0ABN8ILX9</accession>
<keyword evidence="3" id="KW-1185">Reference proteome</keyword>
<organism evidence="2 3">
    <name type="scientific">Iphiclides podalirius</name>
    <name type="common">scarce swallowtail</name>
    <dbReference type="NCBI Taxonomy" id="110791"/>
    <lineage>
        <taxon>Eukaryota</taxon>
        <taxon>Metazoa</taxon>
        <taxon>Ecdysozoa</taxon>
        <taxon>Arthropoda</taxon>
        <taxon>Hexapoda</taxon>
        <taxon>Insecta</taxon>
        <taxon>Pterygota</taxon>
        <taxon>Neoptera</taxon>
        <taxon>Endopterygota</taxon>
        <taxon>Lepidoptera</taxon>
        <taxon>Glossata</taxon>
        <taxon>Ditrysia</taxon>
        <taxon>Papilionoidea</taxon>
        <taxon>Papilionidae</taxon>
        <taxon>Papilioninae</taxon>
        <taxon>Iphiclides</taxon>
    </lineage>
</organism>